<feature type="transmembrane region" description="Helical" evidence="1">
    <location>
        <begin position="15"/>
        <end position="39"/>
    </location>
</feature>
<dbReference type="PANTHER" id="PTHR22941">
    <property type="entry name" value="SERPENTINE RECEPTOR"/>
    <property type="match status" value="1"/>
</dbReference>
<organism evidence="3">
    <name type="scientific">Caenorhabditis brenneri</name>
    <name type="common">Nematode worm</name>
    <dbReference type="NCBI Taxonomy" id="135651"/>
    <lineage>
        <taxon>Eukaryota</taxon>
        <taxon>Metazoa</taxon>
        <taxon>Ecdysozoa</taxon>
        <taxon>Nematoda</taxon>
        <taxon>Chromadorea</taxon>
        <taxon>Rhabditida</taxon>
        <taxon>Rhabditina</taxon>
        <taxon>Rhabditomorpha</taxon>
        <taxon>Rhabditoidea</taxon>
        <taxon>Rhabditidae</taxon>
        <taxon>Peloderinae</taxon>
        <taxon>Caenorhabditis</taxon>
    </lineage>
</organism>
<feature type="transmembrane region" description="Helical" evidence="1">
    <location>
        <begin position="194"/>
        <end position="224"/>
    </location>
</feature>
<gene>
    <name evidence="2" type="ORF">CAEBREN_13996</name>
</gene>
<reference evidence="3" key="1">
    <citation type="submission" date="2011-07" db="EMBL/GenBank/DDBJ databases">
        <authorList>
            <consortium name="Caenorhabditis brenneri Sequencing and Analysis Consortium"/>
            <person name="Wilson R.K."/>
        </authorList>
    </citation>
    <scope>NUCLEOTIDE SEQUENCE [LARGE SCALE GENOMIC DNA]</scope>
    <source>
        <strain evidence="3">PB2801</strain>
    </source>
</reference>
<proteinExistence type="predicted"/>
<dbReference type="OrthoDB" id="5866176at2759"/>
<dbReference type="Pfam" id="PF10318">
    <property type="entry name" value="7TM_GPCR_Srh"/>
    <property type="match status" value="1"/>
</dbReference>
<feature type="transmembrane region" description="Helical" evidence="1">
    <location>
        <begin position="244"/>
        <end position="267"/>
    </location>
</feature>
<keyword evidence="1" id="KW-0812">Transmembrane</keyword>
<evidence type="ECO:0000256" key="1">
    <source>
        <dbReference type="SAM" id="Phobius"/>
    </source>
</evidence>
<dbReference type="PANTHER" id="PTHR22941:SF308">
    <property type="entry name" value="SERPENTINE RECEPTOR, CLASS H"/>
    <property type="match status" value="1"/>
</dbReference>
<name>G0N159_CAEBE</name>
<feature type="transmembrane region" description="Helical" evidence="1">
    <location>
        <begin position="97"/>
        <end position="118"/>
    </location>
</feature>
<feature type="transmembrane region" description="Helical" evidence="1">
    <location>
        <begin position="51"/>
        <end position="77"/>
    </location>
</feature>
<sequence>MSCLYRNSYLESDQFYVAFLHILSIVQVPLLIFGIYIIQSKSPKNMAKVKFSLLLLHLSSAWFDIYVTILSMPVFIFPITSGYALGLLYYLKVQPVVIAYFGFVSMFLLGPPILMSFENRYNHLVRQDPDSPNRKIKRGIHYFVNYFFSFTVFIPIFSTVLNPELSRKIAHEKLPCLPLNIIDNPRFVMLGTELYVVISCLLFYVVIIWSQILYFFIFTANFIFKTKSQSKRTSLLQKQFFKALCIQITVPLVIIMVPSSYIVYTIYSGNLDMMLSNFSMIWMSTHGLFSTVIMLMVHKPYREGTLEFLKLRKGIKMMNQTLRVFNRASSTVI</sequence>
<dbReference type="OMA" id="THISIIW"/>
<dbReference type="STRING" id="135651.G0N159"/>
<accession>G0N159</accession>
<dbReference type="eggNOG" id="ENOG502THDD">
    <property type="taxonomic scope" value="Eukaryota"/>
</dbReference>
<dbReference type="Proteomes" id="UP000008068">
    <property type="component" value="Unassembled WGS sequence"/>
</dbReference>
<evidence type="ECO:0008006" key="4">
    <source>
        <dbReference type="Google" id="ProtNLM"/>
    </source>
</evidence>
<feature type="transmembrane region" description="Helical" evidence="1">
    <location>
        <begin position="279"/>
        <end position="297"/>
    </location>
</feature>
<keyword evidence="1" id="KW-1133">Transmembrane helix</keyword>
<keyword evidence="1" id="KW-0472">Membrane</keyword>
<protein>
    <recommendedName>
        <fullName evidence="4">Serpentine Receptor, class H</fullName>
    </recommendedName>
</protein>
<feature type="transmembrane region" description="Helical" evidence="1">
    <location>
        <begin position="139"/>
        <end position="158"/>
    </location>
</feature>
<dbReference type="AlphaFoldDB" id="G0N159"/>
<keyword evidence="3" id="KW-1185">Reference proteome</keyword>
<dbReference type="EMBL" id="GL379826">
    <property type="protein sequence ID" value="EGT49860.1"/>
    <property type="molecule type" value="Genomic_DNA"/>
</dbReference>
<evidence type="ECO:0000313" key="2">
    <source>
        <dbReference type="EMBL" id="EGT49860.1"/>
    </source>
</evidence>
<dbReference type="FunCoup" id="G0N159">
    <property type="interactions" value="3"/>
</dbReference>
<dbReference type="InParanoid" id="G0N159"/>
<dbReference type="HOGENOM" id="CLU_042960_1_0_1"/>
<dbReference type="InterPro" id="IPR019422">
    <property type="entry name" value="7TM_GPCR_serpentine_rcpt_Srh"/>
</dbReference>
<dbReference type="InterPro" id="IPR053220">
    <property type="entry name" value="Nematode_rcpt-like_serp_H"/>
</dbReference>
<evidence type="ECO:0000313" key="3">
    <source>
        <dbReference type="Proteomes" id="UP000008068"/>
    </source>
</evidence>